<name>A0A8J2JJA8_9HEXA</name>
<accession>A0A8J2JJA8</accession>
<dbReference type="EMBL" id="CAJVCH010051515">
    <property type="protein sequence ID" value="CAG7718190.1"/>
    <property type="molecule type" value="Genomic_DNA"/>
</dbReference>
<reference evidence="1" key="1">
    <citation type="submission" date="2021-06" db="EMBL/GenBank/DDBJ databases">
        <authorList>
            <person name="Hodson N. C."/>
            <person name="Mongue J. A."/>
            <person name="Jaron S. K."/>
        </authorList>
    </citation>
    <scope>NUCLEOTIDE SEQUENCE</scope>
</reference>
<comment type="caution">
    <text evidence="1">The sequence shown here is derived from an EMBL/GenBank/DDBJ whole genome shotgun (WGS) entry which is preliminary data.</text>
</comment>
<protein>
    <submittedName>
        <fullName evidence="1">Uncharacterized protein</fullName>
    </submittedName>
</protein>
<sequence>ADIFGPLNVRNLTVKNIKFAEGVRVSGIDIVKAEKARTTIVYKIKGNPNTPIVLNSILVRTYQ</sequence>
<dbReference type="Proteomes" id="UP000708208">
    <property type="component" value="Unassembled WGS sequence"/>
</dbReference>
<feature type="non-terminal residue" evidence="1">
    <location>
        <position position="1"/>
    </location>
</feature>
<evidence type="ECO:0000313" key="1">
    <source>
        <dbReference type="EMBL" id="CAG7718190.1"/>
    </source>
</evidence>
<dbReference type="OrthoDB" id="7936313at2759"/>
<keyword evidence="2" id="KW-1185">Reference proteome</keyword>
<gene>
    <name evidence="1" type="ORF">AFUS01_LOCUS7605</name>
</gene>
<proteinExistence type="predicted"/>
<evidence type="ECO:0000313" key="2">
    <source>
        <dbReference type="Proteomes" id="UP000708208"/>
    </source>
</evidence>
<organism evidence="1 2">
    <name type="scientific">Allacma fusca</name>
    <dbReference type="NCBI Taxonomy" id="39272"/>
    <lineage>
        <taxon>Eukaryota</taxon>
        <taxon>Metazoa</taxon>
        <taxon>Ecdysozoa</taxon>
        <taxon>Arthropoda</taxon>
        <taxon>Hexapoda</taxon>
        <taxon>Collembola</taxon>
        <taxon>Symphypleona</taxon>
        <taxon>Sminthuridae</taxon>
        <taxon>Allacma</taxon>
    </lineage>
</organism>
<dbReference type="AlphaFoldDB" id="A0A8J2JJA8"/>